<dbReference type="AlphaFoldDB" id="A0A328Q6J1"/>
<accession>A0A328Q6J1</accession>
<feature type="transmembrane region" description="Helical" evidence="1">
    <location>
        <begin position="6"/>
        <end position="23"/>
    </location>
</feature>
<dbReference type="InterPro" id="IPR010001">
    <property type="entry name" value="BofA"/>
</dbReference>
<reference evidence="2 3" key="1">
    <citation type="submission" date="2017-05" db="EMBL/GenBank/DDBJ databases">
        <title>Host range expansion of the Methanosphaera genus to humans and monogastric animals involves recent and extensive reduction in genome content.</title>
        <authorList>
            <person name="Hoedt E.C."/>
            <person name="Volmer J.G."/>
            <person name="Parks D.H."/>
            <person name="Rosewarne C.P."/>
            <person name="Denman S.E."/>
            <person name="Mcsweeney C.S."/>
            <person name="O Cuiv P."/>
            <person name="Hugenholtz P."/>
            <person name="Tyson G.W."/>
            <person name="Morrison M."/>
        </authorList>
    </citation>
    <scope>NUCLEOTIDE SEQUENCE [LARGE SCALE GENOMIC DNA]</scope>
    <source>
        <strain evidence="2 3">PA5</strain>
    </source>
</reference>
<dbReference type="Proteomes" id="UP000248557">
    <property type="component" value="Unassembled WGS sequence"/>
</dbReference>
<comment type="caution">
    <text evidence="2">The sequence shown here is derived from an EMBL/GenBank/DDBJ whole genome shotgun (WGS) entry which is preliminary data.</text>
</comment>
<protein>
    <submittedName>
        <fullName evidence="2">SigmaK-factor processing regulatory BofA</fullName>
    </submittedName>
</protein>
<dbReference type="RefSeq" id="WP_011407068.1">
    <property type="nucleotide sequence ID" value="NZ_CATZNA010000042.1"/>
</dbReference>
<dbReference type="GeneID" id="3854899"/>
<dbReference type="EMBL" id="NGJK01000093">
    <property type="protein sequence ID" value="RAP02379.1"/>
    <property type="molecule type" value="Genomic_DNA"/>
</dbReference>
<evidence type="ECO:0000313" key="3">
    <source>
        <dbReference type="Proteomes" id="UP000248557"/>
    </source>
</evidence>
<evidence type="ECO:0000313" key="2">
    <source>
        <dbReference type="EMBL" id="RAP02379.1"/>
    </source>
</evidence>
<dbReference type="Pfam" id="PF07441">
    <property type="entry name" value="BofA"/>
    <property type="match status" value="1"/>
</dbReference>
<feature type="transmembrane region" description="Helical" evidence="1">
    <location>
        <begin position="32"/>
        <end position="52"/>
    </location>
</feature>
<keyword evidence="1" id="KW-1133">Transmembrane helix</keyword>
<gene>
    <name evidence="2" type="ORF">CA615_07515</name>
</gene>
<name>A0A328Q6J1_9EURY</name>
<organism evidence="2 3">
    <name type="scientific">Methanosphaera stadtmanae</name>
    <dbReference type="NCBI Taxonomy" id="2317"/>
    <lineage>
        <taxon>Archaea</taxon>
        <taxon>Methanobacteriati</taxon>
        <taxon>Methanobacteriota</taxon>
        <taxon>Methanomada group</taxon>
        <taxon>Methanobacteria</taxon>
        <taxon>Methanobacteriales</taxon>
        <taxon>Methanobacteriaceae</taxon>
        <taxon>Methanosphaera</taxon>
    </lineage>
</organism>
<keyword evidence="1" id="KW-0812">Transmembrane</keyword>
<evidence type="ECO:0000256" key="1">
    <source>
        <dbReference type="SAM" id="Phobius"/>
    </source>
</evidence>
<keyword evidence="1" id="KW-0472">Membrane</keyword>
<feature type="transmembrane region" description="Helical" evidence="1">
    <location>
        <begin position="58"/>
        <end position="81"/>
    </location>
</feature>
<sequence length="82" mass="8857">MLIELITLLILILIAIIGLKLLIENGDTILKIITHLAMGWITLVIVNIIPGIHIPINLITILISGFGGILGTILLVLLSIIF</sequence>
<dbReference type="OMA" id="IITHLAM"/>
<proteinExistence type="predicted"/>